<reference evidence="1" key="1">
    <citation type="journal article" date="2015" name="Nature">
        <title>Complex archaea that bridge the gap between prokaryotes and eukaryotes.</title>
        <authorList>
            <person name="Spang A."/>
            <person name="Saw J.H."/>
            <person name="Jorgensen S.L."/>
            <person name="Zaremba-Niedzwiedzka K."/>
            <person name="Martijn J."/>
            <person name="Lind A.E."/>
            <person name="van Eijk R."/>
            <person name="Schleper C."/>
            <person name="Guy L."/>
            <person name="Ettema T.J."/>
        </authorList>
    </citation>
    <scope>NUCLEOTIDE SEQUENCE</scope>
</reference>
<dbReference type="EMBL" id="LAZR01005468">
    <property type="protein sequence ID" value="KKM99679.1"/>
    <property type="molecule type" value="Genomic_DNA"/>
</dbReference>
<proteinExistence type="predicted"/>
<evidence type="ECO:0000313" key="1">
    <source>
        <dbReference type="EMBL" id="KKM99679.1"/>
    </source>
</evidence>
<protein>
    <submittedName>
        <fullName evidence="1">Uncharacterized protein</fullName>
    </submittedName>
</protein>
<organism evidence="1">
    <name type="scientific">marine sediment metagenome</name>
    <dbReference type="NCBI Taxonomy" id="412755"/>
    <lineage>
        <taxon>unclassified sequences</taxon>
        <taxon>metagenomes</taxon>
        <taxon>ecological metagenomes</taxon>
    </lineage>
</organism>
<name>A0A0F9LX01_9ZZZZ</name>
<gene>
    <name evidence="1" type="ORF">LCGC14_1145560</name>
</gene>
<sequence length="80" mass="9383">MKRGNKPFFRIQKRPDKTWLSVQMIVDGKTKTLHSYGNADNPKNWDDAIEGLLVEIARHYHAVKKEHLEGSNDLFTRHRP</sequence>
<accession>A0A0F9LX01</accession>
<dbReference type="AlphaFoldDB" id="A0A0F9LX01"/>
<comment type="caution">
    <text evidence="1">The sequence shown here is derived from an EMBL/GenBank/DDBJ whole genome shotgun (WGS) entry which is preliminary data.</text>
</comment>